<organism evidence="4 5">
    <name type="scientific">Rhizopogon vinicolor AM-OR11-026</name>
    <dbReference type="NCBI Taxonomy" id="1314800"/>
    <lineage>
        <taxon>Eukaryota</taxon>
        <taxon>Fungi</taxon>
        <taxon>Dikarya</taxon>
        <taxon>Basidiomycota</taxon>
        <taxon>Agaricomycotina</taxon>
        <taxon>Agaricomycetes</taxon>
        <taxon>Agaricomycetidae</taxon>
        <taxon>Boletales</taxon>
        <taxon>Suillineae</taxon>
        <taxon>Rhizopogonaceae</taxon>
        <taxon>Rhizopogon</taxon>
    </lineage>
</organism>
<proteinExistence type="predicted"/>
<dbReference type="PANTHER" id="PTHR19848:SF8">
    <property type="entry name" value="F-BOX AND WD REPEAT DOMAIN CONTAINING 7"/>
    <property type="match status" value="1"/>
</dbReference>
<evidence type="ECO:0000313" key="4">
    <source>
        <dbReference type="EMBL" id="OAX32965.1"/>
    </source>
</evidence>
<protein>
    <submittedName>
        <fullName evidence="4">WD40 repeat-like protein</fullName>
    </submittedName>
</protein>
<evidence type="ECO:0000256" key="1">
    <source>
        <dbReference type="ARBA" id="ARBA00022574"/>
    </source>
</evidence>
<dbReference type="Pfam" id="PF00400">
    <property type="entry name" value="WD40"/>
    <property type="match status" value="4"/>
</dbReference>
<dbReference type="InterPro" id="IPR015943">
    <property type="entry name" value="WD40/YVTN_repeat-like_dom_sf"/>
</dbReference>
<dbReference type="Gene3D" id="2.130.10.10">
    <property type="entry name" value="YVTN repeat-like/Quinoprotein amine dehydrogenase"/>
    <property type="match status" value="2"/>
</dbReference>
<dbReference type="STRING" id="1314800.A0A1B7MK30"/>
<dbReference type="InterPro" id="IPR020472">
    <property type="entry name" value="WD40_PAC1"/>
</dbReference>
<dbReference type="InterPro" id="IPR019775">
    <property type="entry name" value="WD40_repeat_CS"/>
</dbReference>
<dbReference type="InterPro" id="IPR036322">
    <property type="entry name" value="WD40_repeat_dom_sf"/>
</dbReference>
<dbReference type="PROSITE" id="PS00678">
    <property type="entry name" value="WD_REPEATS_1"/>
    <property type="match status" value="1"/>
</dbReference>
<reference evidence="4 5" key="1">
    <citation type="submission" date="2016-06" db="EMBL/GenBank/DDBJ databases">
        <title>Comparative genomics of the ectomycorrhizal sister species Rhizopogon vinicolor and Rhizopogon vesiculosus (Basidiomycota: Boletales) reveals a divergence of the mating type B locus.</title>
        <authorList>
            <consortium name="DOE Joint Genome Institute"/>
            <person name="Mujic A.B."/>
            <person name="Kuo A."/>
            <person name="Tritt A."/>
            <person name="Lipzen A."/>
            <person name="Chen C."/>
            <person name="Johnson J."/>
            <person name="Sharma A."/>
            <person name="Barry K."/>
            <person name="Grigoriev I.V."/>
            <person name="Spatafora J.W."/>
        </authorList>
    </citation>
    <scope>NUCLEOTIDE SEQUENCE [LARGE SCALE GENOMIC DNA]</scope>
    <source>
        <strain evidence="4 5">AM-OR11-026</strain>
    </source>
</reference>
<keyword evidence="2" id="KW-0677">Repeat</keyword>
<dbReference type="PROSITE" id="PS50294">
    <property type="entry name" value="WD_REPEATS_REGION"/>
    <property type="match status" value="3"/>
</dbReference>
<evidence type="ECO:0000256" key="3">
    <source>
        <dbReference type="PROSITE-ProRule" id="PRU00221"/>
    </source>
</evidence>
<feature type="repeat" description="WD" evidence="3">
    <location>
        <begin position="163"/>
        <end position="197"/>
    </location>
</feature>
<dbReference type="SUPFAM" id="SSF50978">
    <property type="entry name" value="WD40 repeat-like"/>
    <property type="match status" value="1"/>
</dbReference>
<feature type="non-terminal residue" evidence="4">
    <location>
        <position position="1"/>
    </location>
</feature>
<keyword evidence="5" id="KW-1185">Reference proteome</keyword>
<gene>
    <name evidence="4" type="ORF">K503DRAFT_651307</name>
</gene>
<dbReference type="PRINTS" id="PR00320">
    <property type="entry name" value="GPROTEINBRPT"/>
</dbReference>
<dbReference type="EMBL" id="KV448870">
    <property type="protein sequence ID" value="OAX32965.1"/>
    <property type="molecule type" value="Genomic_DNA"/>
</dbReference>
<accession>A0A1B7MK30</accession>
<dbReference type="Proteomes" id="UP000092154">
    <property type="component" value="Unassembled WGS sequence"/>
</dbReference>
<feature type="non-terminal residue" evidence="4">
    <location>
        <position position="241"/>
    </location>
</feature>
<name>A0A1B7MK30_9AGAM</name>
<dbReference type="PROSITE" id="PS50082">
    <property type="entry name" value="WD_REPEATS_2"/>
    <property type="match status" value="4"/>
</dbReference>
<feature type="repeat" description="WD" evidence="3">
    <location>
        <begin position="35"/>
        <end position="66"/>
    </location>
</feature>
<dbReference type="InParanoid" id="A0A1B7MK30"/>
<sequence>VAFLSGDKYIITCSRDDCLQVTDAKTGKLVGDPWQDRESSQICAIAVSPNGKFVATGSKDGRIRLWTWNGKTAKIVARSKRHTAAANCLRWSPHDNGVYIASGFDDGRVAVWQVVVVGVCSNPDQVPCATWVQTADGHAIVTGSTDGKLRMRYPENRTYYLDVNAHSDRICAVVPSPDKRILASASYDRTLRVLDLKAKPLIGPPLKHSAEVTCAAFAASGTLLAAGTSDGMIYVWDISGL</sequence>
<evidence type="ECO:0000313" key="5">
    <source>
        <dbReference type="Proteomes" id="UP000092154"/>
    </source>
</evidence>
<feature type="repeat" description="WD" evidence="3">
    <location>
        <begin position="205"/>
        <end position="241"/>
    </location>
</feature>
<dbReference type="OrthoDB" id="1367865at2759"/>
<dbReference type="InterPro" id="IPR001680">
    <property type="entry name" value="WD40_rpt"/>
</dbReference>
<feature type="repeat" description="WD" evidence="3">
    <location>
        <begin position="79"/>
        <end position="114"/>
    </location>
</feature>
<keyword evidence="1 3" id="KW-0853">WD repeat</keyword>
<evidence type="ECO:0000256" key="2">
    <source>
        <dbReference type="ARBA" id="ARBA00022737"/>
    </source>
</evidence>
<dbReference type="PANTHER" id="PTHR19848">
    <property type="entry name" value="WD40 REPEAT PROTEIN"/>
    <property type="match status" value="1"/>
</dbReference>
<dbReference type="AlphaFoldDB" id="A0A1B7MK30"/>
<dbReference type="SMART" id="SM00320">
    <property type="entry name" value="WD40"/>
    <property type="match status" value="4"/>
</dbReference>